<protein>
    <submittedName>
        <fullName evidence="10">YeeE/YedE family protein</fullName>
    </submittedName>
</protein>
<evidence type="ECO:0000256" key="3">
    <source>
        <dbReference type="ARBA" id="ARBA00022475"/>
    </source>
</evidence>
<dbReference type="PANTHER" id="PTHR30574">
    <property type="entry name" value="INNER MEMBRANE PROTEIN YEDE"/>
    <property type="match status" value="1"/>
</dbReference>
<evidence type="ECO:0000313" key="11">
    <source>
        <dbReference type="Proteomes" id="UP000782312"/>
    </source>
</evidence>
<feature type="transmembrane region" description="Helical" evidence="9">
    <location>
        <begin position="146"/>
        <end position="170"/>
    </location>
</feature>
<dbReference type="Proteomes" id="UP000782312">
    <property type="component" value="Unassembled WGS sequence"/>
</dbReference>
<dbReference type="InterPro" id="IPR007272">
    <property type="entry name" value="Sulf_transp_TsuA/YedE"/>
</dbReference>
<feature type="transmembrane region" description="Helical" evidence="9">
    <location>
        <begin position="105"/>
        <end position="126"/>
    </location>
</feature>
<evidence type="ECO:0000256" key="9">
    <source>
        <dbReference type="SAM" id="Phobius"/>
    </source>
</evidence>
<gene>
    <name evidence="10" type="ORF">HYZ11_05975</name>
</gene>
<keyword evidence="5 9" id="KW-0812">Transmembrane</keyword>
<keyword evidence="4" id="KW-0997">Cell inner membrane</keyword>
<evidence type="ECO:0000256" key="8">
    <source>
        <dbReference type="ARBA" id="ARBA00035655"/>
    </source>
</evidence>
<accession>A0A932I0F6</accession>
<reference evidence="10" key="1">
    <citation type="submission" date="2020-07" db="EMBL/GenBank/DDBJ databases">
        <title>Huge and variable diversity of episymbiotic CPR bacteria and DPANN archaea in groundwater ecosystems.</title>
        <authorList>
            <person name="He C.Y."/>
            <person name="Keren R."/>
            <person name="Whittaker M."/>
            <person name="Farag I.F."/>
            <person name="Doudna J."/>
            <person name="Cate J.H.D."/>
            <person name="Banfield J.F."/>
        </authorList>
    </citation>
    <scope>NUCLEOTIDE SEQUENCE</scope>
    <source>
        <strain evidence="10">NC_groundwater_763_Ag_S-0.2um_68_21</strain>
    </source>
</reference>
<comment type="caution">
    <text evidence="10">The sequence shown here is derived from an EMBL/GenBank/DDBJ whole genome shotgun (WGS) entry which is preliminary data.</text>
</comment>
<keyword evidence="2" id="KW-0813">Transport</keyword>
<feature type="transmembrane region" description="Helical" evidence="9">
    <location>
        <begin position="233"/>
        <end position="253"/>
    </location>
</feature>
<dbReference type="PANTHER" id="PTHR30574:SF1">
    <property type="entry name" value="SULPHUR TRANSPORT DOMAIN-CONTAINING PROTEIN"/>
    <property type="match status" value="1"/>
</dbReference>
<dbReference type="EMBL" id="JACPUR010000015">
    <property type="protein sequence ID" value="MBI3127131.1"/>
    <property type="molecule type" value="Genomic_DNA"/>
</dbReference>
<comment type="similarity">
    <text evidence="8">Belongs to the TsuA/YedE (TC 9.B.102) family.</text>
</comment>
<name>A0A932I0F6_UNCTE</name>
<keyword evidence="3" id="KW-1003">Cell membrane</keyword>
<organism evidence="10 11">
    <name type="scientific">Tectimicrobiota bacterium</name>
    <dbReference type="NCBI Taxonomy" id="2528274"/>
    <lineage>
        <taxon>Bacteria</taxon>
        <taxon>Pseudomonadati</taxon>
        <taxon>Nitrospinota/Tectimicrobiota group</taxon>
        <taxon>Candidatus Tectimicrobiota</taxon>
    </lineage>
</organism>
<evidence type="ECO:0000313" key="10">
    <source>
        <dbReference type="EMBL" id="MBI3127131.1"/>
    </source>
</evidence>
<sequence length="323" mass="34162">MSALILGLPVGLLFGFSLQRGRFCMYTAFRDLMFVRDATLFRAYVLALLIQTAIIHLLAAGGLLEIGTLGFPWLAALLGGLIFGVGISLAGGCSSGTWYRVGEGMMGSWLAALGYGISVAAVFWGPLRPWVALLSAYEAPQGWRSLPGLTGLPPGIFLALFVAAGSLWLWRSPRPRVFTGWSWPRTGFTLGLIAALAWVASAATGRKYGLSITGPTGAWMRYITAGDAPNGDWGMWMLLGVPLGAFISAGWSGEFKWRAPDPRRMAMQLLGGLLMGVGAAAAGGCNIGHGLTGLGALSTASLLVVLSIMAGIWAGTRVFFMRR</sequence>
<evidence type="ECO:0000256" key="2">
    <source>
        <dbReference type="ARBA" id="ARBA00022448"/>
    </source>
</evidence>
<evidence type="ECO:0000256" key="1">
    <source>
        <dbReference type="ARBA" id="ARBA00004429"/>
    </source>
</evidence>
<keyword evidence="6 9" id="KW-1133">Transmembrane helix</keyword>
<feature type="transmembrane region" description="Helical" evidence="9">
    <location>
        <begin position="296"/>
        <end position="320"/>
    </location>
</feature>
<dbReference type="Pfam" id="PF04143">
    <property type="entry name" value="Sulf_transp"/>
    <property type="match status" value="1"/>
</dbReference>
<evidence type="ECO:0000256" key="6">
    <source>
        <dbReference type="ARBA" id="ARBA00022989"/>
    </source>
</evidence>
<feature type="transmembrane region" description="Helical" evidence="9">
    <location>
        <begin position="182"/>
        <end position="200"/>
    </location>
</feature>
<dbReference type="AlphaFoldDB" id="A0A932I0F6"/>
<feature type="transmembrane region" description="Helical" evidence="9">
    <location>
        <begin position="70"/>
        <end position="93"/>
    </location>
</feature>
<feature type="transmembrane region" description="Helical" evidence="9">
    <location>
        <begin position="265"/>
        <end position="284"/>
    </location>
</feature>
<evidence type="ECO:0000256" key="4">
    <source>
        <dbReference type="ARBA" id="ARBA00022519"/>
    </source>
</evidence>
<feature type="transmembrane region" description="Helical" evidence="9">
    <location>
        <begin position="6"/>
        <end position="29"/>
    </location>
</feature>
<evidence type="ECO:0000256" key="7">
    <source>
        <dbReference type="ARBA" id="ARBA00023136"/>
    </source>
</evidence>
<feature type="transmembrane region" description="Helical" evidence="9">
    <location>
        <begin position="41"/>
        <end position="64"/>
    </location>
</feature>
<proteinExistence type="inferred from homology"/>
<dbReference type="GO" id="GO:0005886">
    <property type="term" value="C:plasma membrane"/>
    <property type="evidence" value="ECO:0007669"/>
    <property type="project" value="UniProtKB-SubCell"/>
</dbReference>
<comment type="subcellular location">
    <subcellularLocation>
        <location evidence="1">Cell inner membrane</location>
        <topology evidence="1">Multi-pass membrane protein</topology>
    </subcellularLocation>
</comment>
<keyword evidence="7 9" id="KW-0472">Membrane</keyword>
<evidence type="ECO:0000256" key="5">
    <source>
        <dbReference type="ARBA" id="ARBA00022692"/>
    </source>
</evidence>